<sequence length="183" mass="20832">MQKLPKEFYQRDTIQVAKDLLGKVLVHDDEGMKRIGKIVEVEAYLGQQDLASHSSKGITKRTEVMYGPAGFAYIYLIYGMYYCTNVVTEKEGIGSAVLIRALEPVQNTIGRTQGPGLLSRAMNIDKRFNRHDLTGDTFYIADANDQTLFTIMEKPRIGVHYAKDWTDKLLRFYIKNNAFISKP</sequence>
<dbReference type="FunFam" id="3.10.300.10:FF:000001">
    <property type="entry name" value="Putative 3-methyladenine DNA glycosylase"/>
    <property type="match status" value="1"/>
</dbReference>
<evidence type="ECO:0000313" key="7">
    <source>
        <dbReference type="EMBL" id="STY18517.1"/>
    </source>
</evidence>
<evidence type="ECO:0000256" key="1">
    <source>
        <dbReference type="ARBA" id="ARBA00009232"/>
    </source>
</evidence>
<dbReference type="InterPro" id="IPR036995">
    <property type="entry name" value="MPG_sf"/>
</dbReference>
<proteinExistence type="inferred from homology"/>
<evidence type="ECO:0000256" key="2">
    <source>
        <dbReference type="ARBA" id="ARBA00022763"/>
    </source>
</evidence>
<organism evidence="7 9">
    <name type="scientific">Legionella quateirensis</name>
    <dbReference type="NCBI Taxonomy" id="45072"/>
    <lineage>
        <taxon>Bacteria</taxon>
        <taxon>Pseudomonadati</taxon>
        <taxon>Pseudomonadota</taxon>
        <taxon>Gammaproteobacteria</taxon>
        <taxon>Legionellales</taxon>
        <taxon>Legionellaceae</taxon>
        <taxon>Legionella</taxon>
    </lineage>
</organism>
<keyword evidence="8" id="KW-1185">Reference proteome</keyword>
<evidence type="ECO:0000313" key="6">
    <source>
        <dbReference type="EMBL" id="KTD47720.1"/>
    </source>
</evidence>
<dbReference type="SUPFAM" id="SSF50486">
    <property type="entry name" value="FMT C-terminal domain-like"/>
    <property type="match status" value="1"/>
</dbReference>
<dbReference type="STRING" id="45072.Lqua_2113"/>
<dbReference type="InterPro" id="IPR011034">
    <property type="entry name" value="Formyl_transferase-like_C_sf"/>
</dbReference>
<dbReference type="PANTHER" id="PTHR10429">
    <property type="entry name" value="DNA-3-METHYLADENINE GLYCOSYLASE"/>
    <property type="match status" value="1"/>
</dbReference>
<comment type="similarity">
    <text evidence="1 5">Belongs to the DNA glycosylase MPG family.</text>
</comment>
<keyword evidence="3 5" id="KW-0378">Hydrolase</keyword>
<reference evidence="7 9" key="2">
    <citation type="submission" date="2018-06" db="EMBL/GenBank/DDBJ databases">
        <authorList>
            <consortium name="Pathogen Informatics"/>
            <person name="Doyle S."/>
        </authorList>
    </citation>
    <scope>NUCLEOTIDE SEQUENCE [LARGE SCALE GENOMIC DNA]</scope>
    <source>
        <strain evidence="7 9">NCTC12376</strain>
    </source>
</reference>
<reference evidence="6 8" key="1">
    <citation type="submission" date="2015-11" db="EMBL/GenBank/DDBJ databases">
        <title>Genomic analysis of 38 Legionella species identifies large and diverse effector repertoires.</title>
        <authorList>
            <person name="Burstein D."/>
            <person name="Amaro F."/>
            <person name="Zusman T."/>
            <person name="Lifshitz Z."/>
            <person name="Cohen O."/>
            <person name="Gilbert J.A."/>
            <person name="Pupko T."/>
            <person name="Shuman H.A."/>
            <person name="Segal G."/>
        </authorList>
    </citation>
    <scope>NUCLEOTIDE SEQUENCE [LARGE SCALE GENOMIC DNA]</scope>
    <source>
        <strain evidence="6 8">ATCC 49507</strain>
    </source>
</reference>
<dbReference type="PANTHER" id="PTHR10429:SF0">
    <property type="entry name" value="DNA-3-METHYLADENINE GLYCOSYLASE"/>
    <property type="match status" value="1"/>
</dbReference>
<protein>
    <recommendedName>
        <fullName evidence="5">Putative 3-methyladenine DNA glycosylase</fullName>
        <ecNumber evidence="5">3.2.2.-</ecNumber>
    </recommendedName>
</protein>
<dbReference type="InterPro" id="IPR003180">
    <property type="entry name" value="MPG"/>
</dbReference>
<dbReference type="CDD" id="cd00540">
    <property type="entry name" value="AAG"/>
    <property type="match status" value="1"/>
</dbReference>
<dbReference type="Proteomes" id="UP000254230">
    <property type="component" value="Unassembled WGS sequence"/>
</dbReference>
<dbReference type="Gene3D" id="3.10.300.10">
    <property type="entry name" value="Methylpurine-DNA glycosylase (MPG)"/>
    <property type="match status" value="1"/>
</dbReference>
<dbReference type="EMBL" id="UGOW01000001">
    <property type="protein sequence ID" value="STY18517.1"/>
    <property type="molecule type" value="Genomic_DNA"/>
</dbReference>
<dbReference type="Pfam" id="PF02245">
    <property type="entry name" value="Pur_DNA_glyco"/>
    <property type="match status" value="1"/>
</dbReference>
<evidence type="ECO:0000256" key="3">
    <source>
        <dbReference type="ARBA" id="ARBA00022801"/>
    </source>
</evidence>
<name>A0A378KYC3_9GAMM</name>
<dbReference type="OrthoDB" id="9794313at2"/>
<dbReference type="HAMAP" id="MF_00527">
    <property type="entry name" value="3MGH"/>
    <property type="match status" value="1"/>
</dbReference>
<keyword evidence="2 5" id="KW-0227">DNA damage</keyword>
<dbReference type="GO" id="GO:0003677">
    <property type="term" value="F:DNA binding"/>
    <property type="evidence" value="ECO:0007669"/>
    <property type="project" value="InterPro"/>
</dbReference>
<accession>A0A378KYC3</accession>
<evidence type="ECO:0000313" key="8">
    <source>
        <dbReference type="Proteomes" id="UP000054639"/>
    </source>
</evidence>
<dbReference type="RefSeq" id="WP_058474259.1">
    <property type="nucleotide sequence ID" value="NZ_CAAAIL010000001.1"/>
</dbReference>
<dbReference type="EC" id="3.2.2.-" evidence="5"/>
<evidence type="ECO:0000256" key="5">
    <source>
        <dbReference type="HAMAP-Rule" id="MF_00527"/>
    </source>
</evidence>
<dbReference type="EMBL" id="LNYR01000031">
    <property type="protein sequence ID" value="KTD47720.1"/>
    <property type="molecule type" value="Genomic_DNA"/>
</dbReference>
<keyword evidence="4 5" id="KW-0234">DNA repair</keyword>
<gene>
    <name evidence="6" type="ORF">Lqua_2113</name>
    <name evidence="7" type="ORF">NCTC12376_02337</name>
</gene>
<dbReference type="AlphaFoldDB" id="A0A378KYC3"/>
<dbReference type="Proteomes" id="UP000054639">
    <property type="component" value="Unassembled WGS sequence"/>
</dbReference>
<dbReference type="NCBIfam" id="TIGR00567">
    <property type="entry name" value="3mg"/>
    <property type="match status" value="1"/>
</dbReference>
<evidence type="ECO:0000256" key="4">
    <source>
        <dbReference type="ARBA" id="ARBA00023204"/>
    </source>
</evidence>
<evidence type="ECO:0000313" key="9">
    <source>
        <dbReference type="Proteomes" id="UP000254230"/>
    </source>
</evidence>
<dbReference type="GO" id="GO:0006284">
    <property type="term" value="P:base-excision repair"/>
    <property type="evidence" value="ECO:0007669"/>
    <property type="project" value="InterPro"/>
</dbReference>
<dbReference type="GO" id="GO:0003905">
    <property type="term" value="F:alkylbase DNA N-glycosylase activity"/>
    <property type="evidence" value="ECO:0007669"/>
    <property type="project" value="InterPro"/>
</dbReference>